<name>A0ABR1Q656_9PEZI</name>
<dbReference type="InterPro" id="IPR052998">
    <property type="entry name" value="Hetero-Diels-Alderase-like"/>
</dbReference>
<dbReference type="GeneID" id="92078123"/>
<evidence type="ECO:0000313" key="2">
    <source>
        <dbReference type="EMBL" id="KAK7947953.1"/>
    </source>
</evidence>
<dbReference type="InterPro" id="IPR011042">
    <property type="entry name" value="6-blade_b-propeller_TolB-like"/>
</dbReference>
<evidence type="ECO:0000313" key="3">
    <source>
        <dbReference type="Proteomes" id="UP001391051"/>
    </source>
</evidence>
<evidence type="ECO:0000256" key="1">
    <source>
        <dbReference type="SAM" id="SignalP"/>
    </source>
</evidence>
<dbReference type="PANTHER" id="PTHR42060">
    <property type="entry name" value="NHL REPEAT-CONTAINING PROTEIN-RELATED"/>
    <property type="match status" value="1"/>
</dbReference>
<comment type="caution">
    <text evidence="2">The sequence shown here is derived from an EMBL/GenBank/DDBJ whole genome shotgun (WGS) entry which is preliminary data.</text>
</comment>
<dbReference type="PANTHER" id="PTHR42060:SF1">
    <property type="entry name" value="NHL REPEAT-CONTAINING PROTEIN"/>
    <property type="match status" value="1"/>
</dbReference>
<proteinExistence type="predicted"/>
<keyword evidence="3" id="KW-1185">Reference proteome</keyword>
<gene>
    <name evidence="2" type="ORF">PG986_008839</name>
</gene>
<feature type="chain" id="PRO_5045403015" evidence="1">
    <location>
        <begin position="16"/>
        <end position="397"/>
    </location>
</feature>
<accession>A0ABR1Q656</accession>
<dbReference type="SUPFAM" id="SSF63829">
    <property type="entry name" value="Calcium-dependent phosphotriesterase"/>
    <property type="match status" value="1"/>
</dbReference>
<dbReference type="Proteomes" id="UP001391051">
    <property type="component" value="Unassembled WGS sequence"/>
</dbReference>
<sequence length="397" mass="42034">MYLFILATLLAQTLGLTVLGAVSDINAVNNVAASTLPFPSHQLFQFGQLGTWIENVAARSNGDLLFTLLQPTPQLYILTAVQSDSPQATLLYTFPDMTGLLGITEIAPDVFVVAGGKFHGIADPIFGTFSLWQVSFADSHMPCKINCSPDNKQPSFKKLLDLPDHVYPNGLTSVPGKLGVILVADSTGSLLRVDVNSNQVDTVAAVPEMVPVPGWPFLMGINGVKIYDGYVYWTNSFAATMYRMAIDEDGFPVPTSDSSSDAGTTTNAAAAAATFTSKVEASINSTKVTVETVVFMPITFMDDFAISDDGTLWITTNPNNTVVSYNQDTGKNAVVAGDQTQEVMAGVNAAVFGRTATDSHILYVVTAGGLNSPVNGTFVEPAKVMAIDTSNAAADGF</sequence>
<dbReference type="RefSeq" id="XP_066697459.1">
    <property type="nucleotide sequence ID" value="XM_066845061.1"/>
</dbReference>
<reference evidence="2 3" key="1">
    <citation type="submission" date="2023-01" db="EMBL/GenBank/DDBJ databases">
        <title>Analysis of 21 Apiospora genomes using comparative genomics revels a genus with tremendous synthesis potential of carbohydrate active enzymes and secondary metabolites.</title>
        <authorList>
            <person name="Sorensen T."/>
        </authorList>
    </citation>
    <scope>NUCLEOTIDE SEQUENCE [LARGE SCALE GENOMIC DNA]</scope>
    <source>
        <strain evidence="2 3">CBS 24483</strain>
    </source>
</reference>
<protein>
    <submittedName>
        <fullName evidence="2">Uncharacterized protein</fullName>
    </submittedName>
</protein>
<keyword evidence="1" id="KW-0732">Signal</keyword>
<organism evidence="2 3">
    <name type="scientific">Apiospora aurea</name>
    <dbReference type="NCBI Taxonomy" id="335848"/>
    <lineage>
        <taxon>Eukaryota</taxon>
        <taxon>Fungi</taxon>
        <taxon>Dikarya</taxon>
        <taxon>Ascomycota</taxon>
        <taxon>Pezizomycotina</taxon>
        <taxon>Sordariomycetes</taxon>
        <taxon>Xylariomycetidae</taxon>
        <taxon>Amphisphaeriales</taxon>
        <taxon>Apiosporaceae</taxon>
        <taxon>Apiospora</taxon>
    </lineage>
</organism>
<feature type="signal peptide" evidence="1">
    <location>
        <begin position="1"/>
        <end position="15"/>
    </location>
</feature>
<dbReference type="EMBL" id="JAQQWE010000006">
    <property type="protein sequence ID" value="KAK7947953.1"/>
    <property type="molecule type" value="Genomic_DNA"/>
</dbReference>
<dbReference type="Gene3D" id="2.120.10.30">
    <property type="entry name" value="TolB, C-terminal domain"/>
    <property type="match status" value="1"/>
</dbReference>